<proteinExistence type="predicted"/>
<dbReference type="InParanoid" id="A0A5K4F6J6"/>
<reference evidence="1" key="1">
    <citation type="journal article" date="2012" name="PLoS Negl. Trop. Dis.">
        <title>A systematically improved high quality genome and transcriptome of the human blood fluke Schistosoma mansoni.</title>
        <authorList>
            <person name="Protasio A.V."/>
            <person name="Tsai I.J."/>
            <person name="Babbage A."/>
            <person name="Nichol S."/>
            <person name="Hunt M."/>
            <person name="Aslett M.A."/>
            <person name="De Silva N."/>
            <person name="Velarde G.S."/>
            <person name="Anderson T.J."/>
            <person name="Clark R.C."/>
            <person name="Davidson C."/>
            <person name="Dillon G.P."/>
            <person name="Holroyd N.E."/>
            <person name="LoVerde P.T."/>
            <person name="Lloyd C."/>
            <person name="McQuillan J."/>
            <person name="Oliveira G."/>
            <person name="Otto T.D."/>
            <person name="Parker-Manuel S.J."/>
            <person name="Quail M.A."/>
            <person name="Wilson R.A."/>
            <person name="Zerlotini A."/>
            <person name="Dunne D.W."/>
            <person name="Berriman M."/>
        </authorList>
    </citation>
    <scope>NUCLEOTIDE SEQUENCE [LARGE SCALE GENOMIC DNA]</scope>
    <source>
        <strain evidence="1">Puerto Rican</strain>
    </source>
</reference>
<dbReference type="WBParaSite" id="Smp_325760.1">
    <property type="protein sequence ID" value="Smp_325760.1"/>
    <property type="gene ID" value="Smp_325760"/>
</dbReference>
<evidence type="ECO:0000313" key="2">
    <source>
        <dbReference type="WBParaSite" id="Smp_325760.1"/>
    </source>
</evidence>
<evidence type="ECO:0000313" key="1">
    <source>
        <dbReference type="Proteomes" id="UP000008854"/>
    </source>
</evidence>
<protein>
    <submittedName>
        <fullName evidence="2">Secreted protein</fullName>
    </submittedName>
</protein>
<reference evidence="2" key="2">
    <citation type="submission" date="2019-11" db="UniProtKB">
        <authorList>
            <consortium name="WormBaseParasite"/>
        </authorList>
    </citation>
    <scope>IDENTIFICATION</scope>
    <source>
        <strain evidence="2">Puerto Rican</strain>
    </source>
</reference>
<organism evidence="1 2">
    <name type="scientific">Schistosoma mansoni</name>
    <name type="common">Blood fluke</name>
    <dbReference type="NCBI Taxonomy" id="6183"/>
    <lineage>
        <taxon>Eukaryota</taxon>
        <taxon>Metazoa</taxon>
        <taxon>Spiralia</taxon>
        <taxon>Lophotrochozoa</taxon>
        <taxon>Platyhelminthes</taxon>
        <taxon>Trematoda</taxon>
        <taxon>Digenea</taxon>
        <taxon>Strigeidida</taxon>
        <taxon>Schistosomatoidea</taxon>
        <taxon>Schistosomatidae</taxon>
        <taxon>Schistosoma</taxon>
    </lineage>
</organism>
<dbReference type="Proteomes" id="UP000008854">
    <property type="component" value="Unassembled WGS sequence"/>
</dbReference>
<sequence length="76" mass="8536">MICLKKAVAVFSLELVDRRTVTYGYPCVTSVPLVWVKALHAYNRAFELATMRLDTGTVRMFVTRVHPSTAVTRCSS</sequence>
<name>A0A5K4F6J6_SCHMA</name>
<dbReference type="AlphaFoldDB" id="A0A5K4F6J6"/>
<accession>A0A5K4F6J6</accession>
<keyword evidence="1" id="KW-1185">Reference proteome</keyword>